<keyword evidence="3" id="KW-0689">Ribosomal protein</keyword>
<reference evidence="9" key="1">
    <citation type="submission" date="2020-11" db="EMBL/GenBank/DDBJ databases">
        <authorList>
            <person name="Tran Van P."/>
        </authorList>
    </citation>
    <scope>NUCLEOTIDE SEQUENCE</scope>
</reference>
<dbReference type="GO" id="GO:0005840">
    <property type="term" value="C:ribosome"/>
    <property type="evidence" value="ECO:0007669"/>
    <property type="project" value="UniProtKB-KW"/>
</dbReference>
<dbReference type="InterPro" id="IPR038584">
    <property type="entry name" value="Ribosomal_bL33_sf"/>
</dbReference>
<evidence type="ECO:0000256" key="7">
    <source>
        <dbReference type="ARBA" id="ARBA00035436"/>
    </source>
</evidence>
<dbReference type="EMBL" id="CAJPEX010024818">
    <property type="protein sequence ID" value="CAG0925991.1"/>
    <property type="molecule type" value="Genomic_DNA"/>
</dbReference>
<comment type="similarity">
    <text evidence="2">Belongs to the bacterial ribosomal protein bL28 family.</text>
</comment>
<evidence type="ECO:0000313" key="9">
    <source>
        <dbReference type="EMBL" id="CAD7285839.1"/>
    </source>
</evidence>
<proteinExistence type="inferred from homology"/>
<evidence type="ECO:0000256" key="6">
    <source>
        <dbReference type="ARBA" id="ARBA00035269"/>
    </source>
</evidence>
<dbReference type="OrthoDB" id="361870at2759"/>
<evidence type="ECO:0000313" key="10">
    <source>
        <dbReference type="Proteomes" id="UP000678499"/>
    </source>
</evidence>
<dbReference type="GO" id="GO:0005737">
    <property type="term" value="C:cytoplasm"/>
    <property type="evidence" value="ECO:0007669"/>
    <property type="project" value="UniProtKB-ARBA"/>
</dbReference>
<dbReference type="NCBIfam" id="TIGR01023">
    <property type="entry name" value="rpmG_bact"/>
    <property type="match status" value="1"/>
</dbReference>
<organism evidence="9">
    <name type="scientific">Notodromas monacha</name>
    <dbReference type="NCBI Taxonomy" id="399045"/>
    <lineage>
        <taxon>Eukaryota</taxon>
        <taxon>Metazoa</taxon>
        <taxon>Ecdysozoa</taxon>
        <taxon>Arthropoda</taxon>
        <taxon>Crustacea</taxon>
        <taxon>Oligostraca</taxon>
        <taxon>Ostracoda</taxon>
        <taxon>Podocopa</taxon>
        <taxon>Podocopida</taxon>
        <taxon>Cypridocopina</taxon>
        <taxon>Cypridoidea</taxon>
        <taxon>Cyprididae</taxon>
        <taxon>Notodromas</taxon>
    </lineage>
</organism>
<keyword evidence="10" id="KW-1185">Reference proteome</keyword>
<dbReference type="FunFam" id="2.30.170.40:FF:000001">
    <property type="entry name" value="50S ribosomal protein L28"/>
    <property type="match status" value="1"/>
</dbReference>
<dbReference type="EMBL" id="OA906855">
    <property type="protein sequence ID" value="CAD7285839.1"/>
    <property type="molecule type" value="Genomic_DNA"/>
</dbReference>
<evidence type="ECO:0000256" key="3">
    <source>
        <dbReference type="ARBA" id="ARBA00022980"/>
    </source>
</evidence>
<keyword evidence="4" id="KW-0687">Ribonucleoprotein</keyword>
<dbReference type="HAMAP" id="MF_00294">
    <property type="entry name" value="Ribosomal_bL33"/>
    <property type="match status" value="1"/>
</dbReference>
<dbReference type="NCBIfam" id="NF001860">
    <property type="entry name" value="PRK00595.1"/>
    <property type="match status" value="1"/>
</dbReference>
<gene>
    <name evidence="9" type="ORF">NMOB1V02_LOCUS13441</name>
</gene>
<name>A0A7R9C4A3_9CRUS</name>
<dbReference type="Pfam" id="PF00471">
    <property type="entry name" value="Ribosomal_L33"/>
    <property type="match status" value="1"/>
</dbReference>
<evidence type="ECO:0000256" key="2">
    <source>
        <dbReference type="ARBA" id="ARBA00008760"/>
    </source>
</evidence>
<evidence type="ECO:0000256" key="4">
    <source>
        <dbReference type="ARBA" id="ARBA00023274"/>
    </source>
</evidence>
<dbReference type="SUPFAM" id="SSF143800">
    <property type="entry name" value="L28p-like"/>
    <property type="match status" value="1"/>
</dbReference>
<dbReference type="InterPro" id="IPR001705">
    <property type="entry name" value="Ribosomal_bL33"/>
</dbReference>
<evidence type="ECO:0000256" key="8">
    <source>
        <dbReference type="ARBA" id="ARBA00035538"/>
    </source>
</evidence>
<dbReference type="InterPro" id="IPR011332">
    <property type="entry name" value="Ribosomal_zn-bd"/>
</dbReference>
<dbReference type="GO" id="GO:1990904">
    <property type="term" value="C:ribonucleoprotein complex"/>
    <property type="evidence" value="ECO:0007669"/>
    <property type="project" value="UniProtKB-KW"/>
</dbReference>
<protein>
    <recommendedName>
        <fullName evidence="5">Large ribosomal subunit protein bL28c</fullName>
    </recommendedName>
    <alternativeName>
        <fullName evidence="8">39S ribosomal protein L28, mitochondrial</fullName>
    </alternativeName>
    <alternativeName>
        <fullName evidence="7">39S ribosomal protein L33, mitochondrial</fullName>
    </alternativeName>
    <alternativeName>
        <fullName evidence="6">Large ribosomal subunit protein bL28m</fullName>
    </alternativeName>
</protein>
<dbReference type="InterPro" id="IPR037147">
    <property type="entry name" value="Ribosomal_bL28_sf"/>
</dbReference>
<dbReference type="Gene3D" id="2.30.170.40">
    <property type="entry name" value="Ribosomal protein L28/L24"/>
    <property type="match status" value="1"/>
</dbReference>
<dbReference type="InterPro" id="IPR026569">
    <property type="entry name" value="Ribosomal_bL28"/>
</dbReference>
<comment type="similarity">
    <text evidence="1">Belongs to the bacterial ribosomal protein bL33 family.</text>
</comment>
<evidence type="ECO:0000256" key="5">
    <source>
        <dbReference type="ARBA" id="ARBA00035265"/>
    </source>
</evidence>
<dbReference type="PANTHER" id="PTHR43168">
    <property type="entry name" value="50S RIBOSOMAL PROTEIN L33, CHLOROPLASTIC"/>
    <property type="match status" value="1"/>
</dbReference>
<dbReference type="Gene3D" id="2.20.28.120">
    <property type="entry name" value="Ribosomal protein L33"/>
    <property type="match status" value="1"/>
</dbReference>
<dbReference type="Proteomes" id="UP000678499">
    <property type="component" value="Unassembled WGS sequence"/>
</dbReference>
<dbReference type="PANTHER" id="PTHR43168:SF2">
    <property type="entry name" value="LARGE RIBOSOMAL SUBUNIT PROTEIN BL33C"/>
    <property type="match status" value="1"/>
</dbReference>
<dbReference type="Pfam" id="PF00830">
    <property type="entry name" value="Ribosomal_L28"/>
    <property type="match status" value="1"/>
</dbReference>
<dbReference type="InterPro" id="IPR034704">
    <property type="entry name" value="Ribosomal_bL28/bL31-like_sf"/>
</dbReference>
<dbReference type="NCBIfam" id="TIGR00009">
    <property type="entry name" value="L28"/>
    <property type="match status" value="1"/>
</dbReference>
<dbReference type="NCBIfam" id="NF001764">
    <property type="entry name" value="PRK00504.1"/>
    <property type="match status" value="1"/>
</dbReference>
<dbReference type="HAMAP" id="MF_00373">
    <property type="entry name" value="Ribosomal_bL28"/>
    <property type="match status" value="1"/>
</dbReference>
<evidence type="ECO:0000256" key="1">
    <source>
        <dbReference type="ARBA" id="ARBA00007596"/>
    </source>
</evidence>
<accession>A0A7R9C4A3</accession>
<dbReference type="InterPro" id="IPR001383">
    <property type="entry name" value="Ribosomal_bL28_bact-type"/>
</dbReference>
<sequence>MSRVCEITGKKAMVGNNVSHANNKTKRRFEINLFKKRFYVPTEDVWVTLRVTPHGLKIIDKIGIEEALKRSRIMAKKGNRVQVILECTEHKESGVPGTSRYITTKNKKNTPDRVELKKFNPVLKKYTVHKEIK</sequence>
<dbReference type="GO" id="GO:0006412">
    <property type="term" value="P:translation"/>
    <property type="evidence" value="ECO:0007669"/>
    <property type="project" value="InterPro"/>
</dbReference>
<dbReference type="GO" id="GO:0003735">
    <property type="term" value="F:structural constituent of ribosome"/>
    <property type="evidence" value="ECO:0007669"/>
    <property type="project" value="InterPro"/>
</dbReference>
<dbReference type="SUPFAM" id="SSF57829">
    <property type="entry name" value="Zn-binding ribosomal proteins"/>
    <property type="match status" value="1"/>
</dbReference>
<dbReference type="AlphaFoldDB" id="A0A7R9C4A3"/>